<dbReference type="Proteomes" id="UP000245838">
    <property type="component" value="Chromosome sggmmb4_Chromosome"/>
</dbReference>
<accession>A0A193QIB2</accession>
<organism evidence="1 2">
    <name type="scientific">Sodalis glossinidius (strain morsitans)</name>
    <dbReference type="NCBI Taxonomy" id="343509"/>
    <lineage>
        <taxon>Bacteria</taxon>
        <taxon>Pseudomonadati</taxon>
        <taxon>Pseudomonadota</taxon>
        <taxon>Gammaproteobacteria</taxon>
        <taxon>Enterobacterales</taxon>
        <taxon>Bruguierivoracaceae</taxon>
        <taxon>Sodalis</taxon>
    </lineage>
</organism>
<protein>
    <submittedName>
        <fullName evidence="1">Uncharacterized protein</fullName>
    </submittedName>
</protein>
<evidence type="ECO:0000313" key="2">
    <source>
        <dbReference type="Proteomes" id="UP000245838"/>
    </source>
</evidence>
<reference evidence="1 2" key="1">
    <citation type="submission" date="2015-05" db="EMBL/GenBank/DDBJ databases">
        <authorList>
            <person name="Goodhead I."/>
        </authorList>
    </citation>
    <scope>NUCLEOTIDE SEQUENCE [LARGE SCALE GENOMIC DNA]</scope>
    <source>
        <strain evidence="2">morsitans</strain>
    </source>
</reference>
<gene>
    <name evidence="1" type="ORF">SGGMMB4_02329</name>
</gene>
<sequence>MSRYYNQTRVVHNGLEKWESIYNVLTVSHIDKSLIIIESSEMGVAHVKFELTNEQRDELVEILALA</sequence>
<proteinExistence type="predicted"/>
<dbReference type="AlphaFoldDB" id="A0A193QIB2"/>
<dbReference type="BioCyc" id="SGLO343509:SGP1_RS08945-MONOMER"/>
<dbReference type="EMBL" id="LN854557">
    <property type="protein sequence ID" value="CRL44919.1"/>
    <property type="molecule type" value="Genomic_DNA"/>
</dbReference>
<evidence type="ECO:0000313" key="1">
    <source>
        <dbReference type="EMBL" id="CRL44919.1"/>
    </source>
</evidence>
<name>A0A193QIB2_SODGM</name>